<evidence type="ECO:0000313" key="4">
    <source>
        <dbReference type="EMBL" id="MPN09275.1"/>
    </source>
</evidence>
<accession>A0A645F4L4</accession>
<feature type="transmembrane region" description="Helical" evidence="2">
    <location>
        <begin position="163"/>
        <end position="189"/>
    </location>
</feature>
<evidence type="ECO:0000256" key="1">
    <source>
        <dbReference type="SAM" id="MobiDB-lite"/>
    </source>
</evidence>
<feature type="region of interest" description="Disordered" evidence="1">
    <location>
        <begin position="59"/>
        <end position="80"/>
    </location>
</feature>
<keyword evidence="2" id="KW-1133">Transmembrane helix</keyword>
<keyword evidence="2" id="KW-0472">Membrane</keyword>
<feature type="compositionally biased region" description="Polar residues" evidence="1">
    <location>
        <begin position="1"/>
        <end position="11"/>
    </location>
</feature>
<feature type="compositionally biased region" description="Low complexity" evidence="1">
    <location>
        <begin position="24"/>
        <end position="35"/>
    </location>
</feature>
<proteinExistence type="predicted"/>
<dbReference type="Pfam" id="PF12089">
    <property type="entry name" value="DUF3566"/>
    <property type="match status" value="1"/>
</dbReference>
<evidence type="ECO:0000256" key="2">
    <source>
        <dbReference type="SAM" id="Phobius"/>
    </source>
</evidence>
<name>A0A645F4L4_9ZZZZ</name>
<sequence>MSEDNQVTTAIPRTLDTDATVVTPKPDAPAAPSASDETRVNPKITPEVMDAELARAEQAAKAAAGPVRDRTGRVKTTSSGAVRPARKARLRIAKLDPWSVMKTALMFSVAAAIILFVAVALLWSVIEASGALDTLQETLNSLLGNPDGSGTVQVDSFIDRWRVLGFTAIVSGINVILLTALATLGAFLYNLSSSVLGGLDVTLAED</sequence>
<protein>
    <recommendedName>
        <fullName evidence="3">DUF3566 domain-containing protein</fullName>
    </recommendedName>
</protein>
<comment type="caution">
    <text evidence="4">The sequence shown here is derived from an EMBL/GenBank/DDBJ whole genome shotgun (WGS) entry which is preliminary data.</text>
</comment>
<gene>
    <name evidence="4" type="ORF">SDC9_156564</name>
</gene>
<dbReference type="AlphaFoldDB" id="A0A645F4L4"/>
<evidence type="ECO:0000259" key="3">
    <source>
        <dbReference type="Pfam" id="PF12089"/>
    </source>
</evidence>
<feature type="transmembrane region" description="Helical" evidence="2">
    <location>
        <begin position="104"/>
        <end position="126"/>
    </location>
</feature>
<keyword evidence="2" id="KW-0812">Transmembrane</keyword>
<organism evidence="4">
    <name type="scientific">bioreactor metagenome</name>
    <dbReference type="NCBI Taxonomy" id="1076179"/>
    <lineage>
        <taxon>unclassified sequences</taxon>
        <taxon>metagenomes</taxon>
        <taxon>ecological metagenomes</taxon>
    </lineage>
</organism>
<dbReference type="EMBL" id="VSSQ01055377">
    <property type="protein sequence ID" value="MPN09275.1"/>
    <property type="molecule type" value="Genomic_DNA"/>
</dbReference>
<reference evidence="4" key="1">
    <citation type="submission" date="2019-08" db="EMBL/GenBank/DDBJ databases">
        <authorList>
            <person name="Kucharzyk K."/>
            <person name="Murdoch R.W."/>
            <person name="Higgins S."/>
            <person name="Loffler F."/>
        </authorList>
    </citation>
    <scope>NUCLEOTIDE SEQUENCE</scope>
</reference>
<feature type="domain" description="DUF3566" evidence="3">
    <location>
        <begin position="86"/>
        <end position="205"/>
    </location>
</feature>
<feature type="region of interest" description="Disordered" evidence="1">
    <location>
        <begin position="1"/>
        <end position="40"/>
    </location>
</feature>
<dbReference type="InterPro" id="IPR021949">
    <property type="entry name" value="DUF3566_TM"/>
</dbReference>